<feature type="binding site" evidence="10">
    <location>
        <position position="232"/>
    </location>
    <ligand>
        <name>Mn(2+)</name>
        <dbReference type="ChEBI" id="CHEBI:29035"/>
        <label>2</label>
    </ligand>
</feature>
<dbReference type="InterPro" id="IPR020855">
    <property type="entry name" value="Ureohydrolase_Mn_BS"/>
</dbReference>
<evidence type="ECO:0000256" key="10">
    <source>
        <dbReference type="PIRSR" id="PIRSR036979-1"/>
    </source>
</evidence>
<comment type="pathway">
    <text evidence="1">Nitrogen metabolism; urea cycle; L-ornithine and urea from L-arginine: step 1/1.</text>
</comment>
<dbReference type="Gene3D" id="3.40.800.10">
    <property type="entry name" value="Ureohydrolase domain"/>
    <property type="match status" value="1"/>
</dbReference>
<dbReference type="RefSeq" id="WP_149568201.1">
    <property type="nucleotide sequence ID" value="NZ_CP035807.1"/>
</dbReference>
<evidence type="ECO:0000256" key="12">
    <source>
        <dbReference type="RuleBase" id="RU361159"/>
    </source>
</evidence>
<dbReference type="OrthoDB" id="9788689at2"/>
<dbReference type="InterPro" id="IPR023696">
    <property type="entry name" value="Ureohydrolase_dom_sf"/>
</dbReference>
<evidence type="ECO:0000313" key="14">
    <source>
        <dbReference type="Proteomes" id="UP000323824"/>
    </source>
</evidence>
<dbReference type="EMBL" id="CP035807">
    <property type="protein sequence ID" value="QEN04960.1"/>
    <property type="molecule type" value="Genomic_DNA"/>
</dbReference>
<feature type="binding site" evidence="10">
    <location>
        <position position="103"/>
    </location>
    <ligand>
        <name>Mn(2+)</name>
        <dbReference type="ChEBI" id="CHEBI:29035"/>
        <label>1</label>
    </ligand>
</feature>
<evidence type="ECO:0000256" key="5">
    <source>
        <dbReference type="ARBA" id="ARBA00022723"/>
    </source>
</evidence>
<comment type="catalytic activity">
    <reaction evidence="8 12">
        <text>L-arginine + H2O = urea + L-ornithine</text>
        <dbReference type="Rhea" id="RHEA:20569"/>
        <dbReference type="ChEBI" id="CHEBI:15377"/>
        <dbReference type="ChEBI" id="CHEBI:16199"/>
        <dbReference type="ChEBI" id="CHEBI:32682"/>
        <dbReference type="ChEBI" id="CHEBI:46911"/>
        <dbReference type="EC" id="3.5.3.1"/>
    </reaction>
</comment>
<gene>
    <name evidence="13" type="primary">rocF</name>
    <name evidence="13" type="ORF">EW093_09650</name>
</gene>
<reference evidence="13 14" key="2">
    <citation type="submission" date="2019-09" db="EMBL/GenBank/DDBJ databases">
        <title>Complete Genome Sequence and Methylome Analysis of free living Spirochaetas.</title>
        <authorList>
            <person name="Leshcheva N."/>
            <person name="Mikheeva N."/>
        </authorList>
    </citation>
    <scope>NUCLEOTIDE SEQUENCE [LARGE SCALE GENOMIC DNA]</scope>
    <source>
        <strain evidence="13 14">P</strain>
    </source>
</reference>
<protein>
    <recommendedName>
        <fullName evidence="3 9">Arginase</fullName>
        <ecNumber evidence="2 9">3.5.3.1</ecNumber>
    </recommendedName>
</protein>
<evidence type="ECO:0000256" key="3">
    <source>
        <dbReference type="ARBA" id="ARBA00018123"/>
    </source>
</evidence>
<dbReference type="CDD" id="cd09989">
    <property type="entry name" value="Arginase"/>
    <property type="match status" value="1"/>
</dbReference>
<dbReference type="PROSITE" id="PS01053">
    <property type="entry name" value="ARGINASE_1"/>
    <property type="match status" value="1"/>
</dbReference>
<evidence type="ECO:0000256" key="6">
    <source>
        <dbReference type="ARBA" id="ARBA00022801"/>
    </source>
</evidence>
<evidence type="ECO:0000256" key="1">
    <source>
        <dbReference type="ARBA" id="ARBA00005098"/>
    </source>
</evidence>
<dbReference type="SUPFAM" id="SSF52768">
    <property type="entry name" value="Arginase/deacetylase"/>
    <property type="match status" value="1"/>
</dbReference>
<dbReference type="PANTHER" id="PTHR43782:SF3">
    <property type="entry name" value="ARGINASE"/>
    <property type="match status" value="1"/>
</dbReference>
<comment type="cofactor">
    <cofactor evidence="10 12">
        <name>Mn(2+)</name>
        <dbReference type="ChEBI" id="CHEBI:29035"/>
    </cofactor>
    <text evidence="10 12">Binds 2 manganese ions per subunit.</text>
</comment>
<feature type="binding site" evidence="10">
    <location>
        <position position="129"/>
    </location>
    <ligand>
        <name>Mn(2+)</name>
        <dbReference type="ChEBI" id="CHEBI:29035"/>
        <label>1</label>
    </ligand>
</feature>
<dbReference type="AlphaFoldDB" id="A0A5C1QD14"/>
<evidence type="ECO:0000256" key="11">
    <source>
        <dbReference type="RuleBase" id="RU003684"/>
    </source>
</evidence>
<dbReference type="Pfam" id="PF00491">
    <property type="entry name" value="Arginase"/>
    <property type="match status" value="1"/>
</dbReference>
<dbReference type="KEGG" id="sper:EW093_09650"/>
<dbReference type="NCBIfam" id="TIGR01229">
    <property type="entry name" value="rocF_arginase"/>
    <property type="match status" value="1"/>
</dbReference>
<dbReference type="GO" id="GO:0030145">
    <property type="term" value="F:manganese ion binding"/>
    <property type="evidence" value="ECO:0007669"/>
    <property type="project" value="TreeGrafter"/>
</dbReference>
<dbReference type="GO" id="GO:0006525">
    <property type="term" value="P:arginine metabolic process"/>
    <property type="evidence" value="ECO:0007669"/>
    <property type="project" value="UniProtKB-KW"/>
</dbReference>
<dbReference type="InterPro" id="IPR014033">
    <property type="entry name" value="Arginase"/>
</dbReference>
<dbReference type="PANTHER" id="PTHR43782">
    <property type="entry name" value="ARGINASE"/>
    <property type="match status" value="1"/>
</dbReference>
<dbReference type="GO" id="GO:0004053">
    <property type="term" value="F:arginase activity"/>
    <property type="evidence" value="ECO:0007669"/>
    <property type="project" value="UniProtKB-UniRule"/>
</dbReference>
<dbReference type="UniPathway" id="UPA00158">
    <property type="reaction ID" value="UER00270"/>
</dbReference>
<evidence type="ECO:0000256" key="7">
    <source>
        <dbReference type="ARBA" id="ARBA00023211"/>
    </source>
</evidence>
<proteinExistence type="inferred from homology"/>
<reference evidence="13 14" key="1">
    <citation type="submission" date="2019-02" db="EMBL/GenBank/DDBJ databases">
        <authorList>
            <person name="Fomenkov A."/>
            <person name="Dubinina G."/>
            <person name="Grabovich M."/>
            <person name="Vincze T."/>
            <person name="Roberts R.J."/>
        </authorList>
    </citation>
    <scope>NUCLEOTIDE SEQUENCE [LARGE SCALE GENOMIC DNA]</scope>
    <source>
        <strain evidence="13 14">P</strain>
    </source>
</reference>
<name>A0A5C1QD14_9SPIO</name>
<dbReference type="PRINTS" id="PR00116">
    <property type="entry name" value="ARGINASE"/>
</dbReference>
<evidence type="ECO:0000256" key="2">
    <source>
        <dbReference type="ARBA" id="ARBA00012168"/>
    </source>
</evidence>
<keyword evidence="4 12" id="KW-0056">Arginine metabolism</keyword>
<evidence type="ECO:0000256" key="8">
    <source>
        <dbReference type="ARBA" id="ARBA00047391"/>
    </source>
</evidence>
<dbReference type="GO" id="GO:0005737">
    <property type="term" value="C:cytoplasm"/>
    <property type="evidence" value="ECO:0007669"/>
    <property type="project" value="TreeGrafter"/>
</dbReference>
<dbReference type="FunFam" id="3.40.800.10:FF:000012">
    <property type="entry name" value="Arginase"/>
    <property type="match status" value="1"/>
</dbReference>
<dbReference type="PIRSF" id="PIRSF036979">
    <property type="entry name" value="Arginase"/>
    <property type="match status" value="1"/>
</dbReference>
<sequence>MNFRKIGLIGVPQDVGASKKGVDMGPGAIRVAGVIAKLRKLGHEVKDFGTVDCYTVDQFDSRDPNNLGLNYLDIILDTCSLLKDRVELIINAGYMPLVLGGDHSISIGTLAGLKKMNQGNTGVIWIDAHGDFNTAETSPTGNIHGMPLAIATGRGEKSLLALGPSPTVSEKNCVIIAAREIDPNEAKLLKESNVTVFTMMDVMKKGIVEIASEAIKIASDGVDHVHVSFDVDSLDPKEAPGTGTQVPGGLHYREVALLLESISKCNKVSSFELVEVNPALDIQNQTAELAVELLCHAFGKEMY</sequence>
<dbReference type="GO" id="GO:0000050">
    <property type="term" value="P:urea cycle"/>
    <property type="evidence" value="ECO:0007669"/>
    <property type="project" value="UniProtKB-UniPathway"/>
</dbReference>
<keyword evidence="6 11" id="KW-0378">Hydrolase</keyword>
<dbReference type="Proteomes" id="UP000323824">
    <property type="component" value="Chromosome"/>
</dbReference>
<feature type="binding site" evidence="10">
    <location>
        <position position="230"/>
    </location>
    <ligand>
        <name>Mn(2+)</name>
        <dbReference type="ChEBI" id="CHEBI:29035"/>
        <label>1</label>
    </ligand>
</feature>
<evidence type="ECO:0000256" key="9">
    <source>
        <dbReference type="NCBIfam" id="TIGR01229"/>
    </source>
</evidence>
<keyword evidence="5 10" id="KW-0479">Metal-binding</keyword>
<organism evidence="13 14">
    <name type="scientific">Thiospirochaeta perfilievii</name>
    <dbReference type="NCBI Taxonomy" id="252967"/>
    <lineage>
        <taxon>Bacteria</taxon>
        <taxon>Pseudomonadati</taxon>
        <taxon>Spirochaetota</taxon>
        <taxon>Spirochaetia</taxon>
        <taxon>Spirochaetales</taxon>
        <taxon>Spirochaetaceae</taxon>
        <taxon>Thiospirochaeta</taxon>
    </lineage>
</organism>
<keyword evidence="14" id="KW-1185">Reference proteome</keyword>
<keyword evidence="7 10" id="KW-0464">Manganese</keyword>
<accession>A0A5C1QD14</accession>
<feature type="binding site" evidence="10">
    <location>
        <position position="131"/>
    </location>
    <ligand>
        <name>Mn(2+)</name>
        <dbReference type="ChEBI" id="CHEBI:29035"/>
        <label>1</label>
    </ligand>
</feature>
<dbReference type="InterPro" id="IPR006035">
    <property type="entry name" value="Ureohydrolase"/>
</dbReference>
<evidence type="ECO:0000313" key="13">
    <source>
        <dbReference type="EMBL" id="QEN04960.1"/>
    </source>
</evidence>
<comment type="similarity">
    <text evidence="11">Belongs to the arginase family.</text>
</comment>
<feature type="binding site" evidence="10">
    <location>
        <position position="127"/>
    </location>
    <ligand>
        <name>Mn(2+)</name>
        <dbReference type="ChEBI" id="CHEBI:29035"/>
        <label>1</label>
    </ligand>
</feature>
<dbReference type="EC" id="3.5.3.1" evidence="2 9"/>
<evidence type="ECO:0000256" key="4">
    <source>
        <dbReference type="ARBA" id="ARBA00022503"/>
    </source>
</evidence>